<reference evidence="1 2" key="1">
    <citation type="journal article" date="2012" name="Eukaryot. Cell">
        <title>Genome sequence of the fungus Glarea lozoyensis: the first genome sequence of a species from the Helotiaceae family.</title>
        <authorList>
            <person name="Youssar L."/>
            <person name="Gruening B.A."/>
            <person name="Erxleben A."/>
            <person name="Guenther S."/>
            <person name="Huettel W."/>
        </authorList>
    </citation>
    <scope>NUCLEOTIDE SEQUENCE [LARGE SCALE GENOMIC DNA]</scope>
    <source>
        <strain evidence="2">ATCC 74030 / MF5533</strain>
    </source>
</reference>
<gene>
    <name evidence="1" type="ORF">M7I_6329</name>
</gene>
<dbReference type="HOGENOM" id="CLU_683435_0_0_1"/>
<proteinExistence type="predicted"/>
<dbReference type="Proteomes" id="UP000005446">
    <property type="component" value="Unassembled WGS sequence"/>
</dbReference>
<dbReference type="OrthoDB" id="3526857at2759"/>
<accession>H0EU97</accession>
<evidence type="ECO:0000313" key="1">
    <source>
        <dbReference type="EMBL" id="EHK97909.1"/>
    </source>
</evidence>
<evidence type="ECO:0000313" key="2">
    <source>
        <dbReference type="Proteomes" id="UP000005446"/>
    </source>
</evidence>
<sequence length="421" mass="44425">MLAAEERHRRSFSLERNQENGRGLDVKMYKYAELALFKFQIGISKTISSLKNPVQHGPTRIDELSTTGIQRTSGADTISLLGGESIIDCPGNSATVTVDAIAAKDSLIHDITSGVTLTPGLCLHAESGKGFKTYAQVCNHSNSTMLVDTVASTAALNLLSTSCSQNLASGTLTTSSKLYFAIFATSGNEVATRTATKKTRTLQKRCSYQTLLPVNGCDDEVCDPKIVRNGSGDCPNVGNDETDGCSYHCEIRAARFFGPAQTFDGAAFCSAGGCSLTVGKSYTIEKSVSASLGLEGAGPLESVLSAGISFSYTVAETNTLEQGYDFGEAPVLKNSCGTLSEYEPNFGGDGGLYCLVDAPLSSSKAWCAVVQSKVPSTDENNSTPDSWGVATYMVEPCGQHPEIGELGCEAFFVSIEVLRGA</sequence>
<organism evidence="1 2">
    <name type="scientific">Glarea lozoyensis (strain ATCC 74030 / MF5533)</name>
    <dbReference type="NCBI Taxonomy" id="1104152"/>
    <lineage>
        <taxon>Eukaryota</taxon>
        <taxon>Fungi</taxon>
        <taxon>Dikarya</taxon>
        <taxon>Ascomycota</taxon>
        <taxon>Pezizomycotina</taxon>
        <taxon>Leotiomycetes</taxon>
        <taxon>Helotiales</taxon>
        <taxon>Helotiaceae</taxon>
        <taxon>Glarea</taxon>
    </lineage>
</organism>
<keyword evidence="2" id="KW-1185">Reference proteome</keyword>
<dbReference type="AlphaFoldDB" id="H0EU97"/>
<dbReference type="EMBL" id="AGUE01000169">
    <property type="protein sequence ID" value="EHK97909.1"/>
    <property type="molecule type" value="Genomic_DNA"/>
</dbReference>
<name>H0EU97_GLAL7</name>
<comment type="caution">
    <text evidence="1">The sequence shown here is derived from an EMBL/GenBank/DDBJ whole genome shotgun (WGS) entry which is preliminary data.</text>
</comment>
<dbReference type="InParanoid" id="H0EU97"/>
<protein>
    <submittedName>
        <fullName evidence="1">Uncharacterized protein</fullName>
    </submittedName>
</protein>